<keyword evidence="5 10" id="KW-0472">Membrane</keyword>
<sequence length="385" mass="40440">MAPREDIVSSAVTFLQDPSVASAPLEKRIEFLKSKNLTQEEIDLSLARASTGPPQPLPPQNAAYYPPSQQARGPPGPQYSYPYNPYGEWQPPPPPEPPRRDWRDWFIMATVVGGAGYGLYVLAQRYVKPLIAPPTPPQLEQDKAAIDEQFNKAFALLDTLSSDTAALKEAEEARTQRLDNTITDIETIVGELKTANMRREDDARRMEAEIRNMKESLPRSVESVKEASERQLKELSSELGSLKLLLGNRIGGSSGLGAGGQGIPRTQPGTIPSSNSAAGTPSAETAPSNSTHPGPPRQTHSTATGATYPSSVSVPASSAATPRPASAAPFASSGNKAAIPAWQMAAASKAKDFNTGSAGGGGPATNGSSTPQADGAEAVAALTSS</sequence>
<dbReference type="InterPro" id="IPR025655">
    <property type="entry name" value="PEX14"/>
</dbReference>
<evidence type="ECO:0000256" key="9">
    <source>
        <dbReference type="ARBA" id="ARBA00046271"/>
    </source>
</evidence>
<dbReference type="EMBL" id="AMWN01000004">
    <property type="protein sequence ID" value="EXJ87940.1"/>
    <property type="molecule type" value="Genomic_DNA"/>
</dbReference>
<comment type="function">
    <text evidence="10">Component of the PEX13-PEX14 docking complex, a translocon channel that specifically mediates the import of peroxisomal cargo proteins bound to PEX5 receptor. The PEX13-PEX14 docking complex forms a large import pore which can be opened to a diameter of about 9 nm. Mechanistically, PEX5 receptor along with cargo proteins associates with the PEX14 subunit of the PEX13-PEX14 docking complex in the cytosol, leading to the insertion of the receptor into the organelle membrane with the concomitant translocation of the cargo into the peroxisome matrix.</text>
</comment>
<feature type="region of interest" description="Disordered" evidence="12">
    <location>
        <begin position="43"/>
        <end position="97"/>
    </location>
</feature>
<feature type="compositionally biased region" description="Polar residues" evidence="12">
    <location>
        <begin position="267"/>
        <end position="305"/>
    </location>
</feature>
<dbReference type="GO" id="GO:0016560">
    <property type="term" value="P:protein import into peroxisome matrix, docking"/>
    <property type="evidence" value="ECO:0007669"/>
    <property type="project" value="UniProtKB-UniRule"/>
</dbReference>
<evidence type="ECO:0000256" key="12">
    <source>
        <dbReference type="SAM" id="MobiDB-lite"/>
    </source>
</evidence>
<keyword evidence="3 10" id="KW-0653">Protein transport</keyword>
<dbReference type="InterPro" id="IPR006785">
    <property type="entry name" value="Pex14_N"/>
</dbReference>
<gene>
    <name evidence="14" type="ORF">A1O1_04867</name>
</gene>
<keyword evidence="4" id="KW-0811">Translocation</keyword>
<comment type="subcellular location">
    <subcellularLocation>
        <location evidence="9 10">Peroxisome membrane</location>
    </subcellularLocation>
</comment>
<dbReference type="OrthoDB" id="5549158at2759"/>
<feature type="coiled-coil region" evidence="11">
    <location>
        <begin position="196"/>
        <end position="245"/>
    </location>
</feature>
<feature type="region of interest" description="Disordered" evidence="12">
    <location>
        <begin position="254"/>
        <end position="334"/>
    </location>
</feature>
<dbReference type="InterPro" id="IPR036388">
    <property type="entry name" value="WH-like_DNA-bd_sf"/>
</dbReference>
<dbReference type="Gene3D" id="1.10.10.10">
    <property type="entry name" value="Winged helix-like DNA-binding domain superfamily/Winged helix DNA-binding domain"/>
    <property type="match status" value="1"/>
</dbReference>
<evidence type="ECO:0000256" key="4">
    <source>
        <dbReference type="ARBA" id="ARBA00023010"/>
    </source>
</evidence>
<dbReference type="eggNOG" id="KOG2629">
    <property type="taxonomic scope" value="Eukaryota"/>
</dbReference>
<evidence type="ECO:0000313" key="14">
    <source>
        <dbReference type="EMBL" id="EXJ87940.1"/>
    </source>
</evidence>
<accession>W9YE66</accession>
<dbReference type="RefSeq" id="XP_007723946.1">
    <property type="nucleotide sequence ID" value="XM_007725756.1"/>
</dbReference>
<dbReference type="HOGENOM" id="CLU_045718_0_0_1"/>
<evidence type="ECO:0000256" key="6">
    <source>
        <dbReference type="ARBA" id="ARBA00023140"/>
    </source>
</evidence>
<comment type="similarity">
    <text evidence="1 10">Belongs to the peroxin-14 family.</text>
</comment>
<dbReference type="Pfam" id="PF04695">
    <property type="entry name" value="Pex14_N"/>
    <property type="match status" value="1"/>
</dbReference>
<evidence type="ECO:0000256" key="2">
    <source>
        <dbReference type="ARBA" id="ARBA00022448"/>
    </source>
</evidence>
<reference evidence="14 15" key="1">
    <citation type="submission" date="2013-03" db="EMBL/GenBank/DDBJ databases">
        <title>The Genome Sequence of Capronia coronata CBS 617.96.</title>
        <authorList>
            <consortium name="The Broad Institute Genomics Platform"/>
            <person name="Cuomo C."/>
            <person name="de Hoog S."/>
            <person name="Gorbushina A."/>
            <person name="Walker B."/>
            <person name="Young S.K."/>
            <person name="Zeng Q."/>
            <person name="Gargeya S."/>
            <person name="Fitzgerald M."/>
            <person name="Haas B."/>
            <person name="Abouelleil A."/>
            <person name="Allen A.W."/>
            <person name="Alvarado L."/>
            <person name="Arachchi H.M."/>
            <person name="Berlin A.M."/>
            <person name="Chapman S.B."/>
            <person name="Gainer-Dewar J."/>
            <person name="Goldberg J."/>
            <person name="Griggs A."/>
            <person name="Gujja S."/>
            <person name="Hansen M."/>
            <person name="Howarth C."/>
            <person name="Imamovic A."/>
            <person name="Ireland A."/>
            <person name="Larimer J."/>
            <person name="McCowan C."/>
            <person name="Murphy C."/>
            <person name="Pearson M."/>
            <person name="Poon T.W."/>
            <person name="Priest M."/>
            <person name="Roberts A."/>
            <person name="Saif S."/>
            <person name="Shea T."/>
            <person name="Sisk P."/>
            <person name="Sykes S."/>
            <person name="Wortman J."/>
            <person name="Nusbaum C."/>
            <person name="Birren B."/>
        </authorList>
    </citation>
    <scope>NUCLEOTIDE SEQUENCE [LARGE SCALE GENOMIC DNA]</scope>
    <source>
        <strain evidence="14 15">CBS 617.96</strain>
    </source>
</reference>
<evidence type="ECO:0000256" key="1">
    <source>
        <dbReference type="ARBA" id="ARBA00005443"/>
    </source>
</evidence>
<feature type="domain" description="Peroxisome membrane anchor protein Pex14p N-terminal" evidence="13">
    <location>
        <begin position="4"/>
        <end position="48"/>
    </location>
</feature>
<keyword evidence="6 10" id="KW-0576">Peroxisome</keyword>
<dbReference type="PANTHER" id="PTHR23058:SF0">
    <property type="entry name" value="PEROXISOMAL MEMBRANE PROTEIN PEX14"/>
    <property type="match status" value="1"/>
</dbReference>
<evidence type="ECO:0000256" key="11">
    <source>
        <dbReference type="SAM" id="Coils"/>
    </source>
</evidence>
<evidence type="ECO:0000256" key="7">
    <source>
        <dbReference type="ARBA" id="ARBA00029502"/>
    </source>
</evidence>
<dbReference type="GO" id="GO:1990429">
    <property type="term" value="C:peroxisomal importomer complex"/>
    <property type="evidence" value="ECO:0007669"/>
    <property type="project" value="TreeGrafter"/>
</dbReference>
<evidence type="ECO:0000256" key="3">
    <source>
        <dbReference type="ARBA" id="ARBA00022927"/>
    </source>
</evidence>
<evidence type="ECO:0000256" key="5">
    <source>
        <dbReference type="ARBA" id="ARBA00023136"/>
    </source>
</evidence>
<feature type="compositionally biased region" description="Low complexity" evidence="12">
    <location>
        <begin position="306"/>
        <end position="333"/>
    </location>
</feature>
<name>W9YE66_9EURO</name>
<feature type="region of interest" description="Disordered" evidence="12">
    <location>
        <begin position="352"/>
        <end position="385"/>
    </location>
</feature>
<dbReference type="GeneID" id="19159745"/>
<dbReference type="GO" id="GO:0005778">
    <property type="term" value="C:peroxisomal membrane"/>
    <property type="evidence" value="ECO:0007669"/>
    <property type="project" value="UniProtKB-SubCell"/>
</dbReference>
<comment type="caution">
    <text evidence="14">The sequence shown here is derived from an EMBL/GenBank/DDBJ whole genome shotgun (WGS) entry which is preliminary data.</text>
</comment>
<organism evidence="14 15">
    <name type="scientific">Capronia coronata CBS 617.96</name>
    <dbReference type="NCBI Taxonomy" id="1182541"/>
    <lineage>
        <taxon>Eukaryota</taxon>
        <taxon>Fungi</taxon>
        <taxon>Dikarya</taxon>
        <taxon>Ascomycota</taxon>
        <taxon>Pezizomycotina</taxon>
        <taxon>Eurotiomycetes</taxon>
        <taxon>Chaetothyriomycetidae</taxon>
        <taxon>Chaetothyriales</taxon>
        <taxon>Herpotrichiellaceae</taxon>
        <taxon>Capronia</taxon>
    </lineage>
</organism>
<dbReference type="GO" id="GO:0005102">
    <property type="term" value="F:signaling receptor binding"/>
    <property type="evidence" value="ECO:0007669"/>
    <property type="project" value="TreeGrafter"/>
</dbReference>
<dbReference type="PANTHER" id="PTHR23058">
    <property type="entry name" value="PEROXISOMAL MEMBRANE PROTEIN PEX14"/>
    <property type="match status" value="1"/>
</dbReference>
<evidence type="ECO:0000259" key="13">
    <source>
        <dbReference type="Pfam" id="PF04695"/>
    </source>
</evidence>
<keyword evidence="15" id="KW-1185">Reference proteome</keyword>
<dbReference type="AlphaFoldDB" id="W9YE66"/>
<keyword evidence="11" id="KW-0175">Coiled coil</keyword>
<dbReference type="STRING" id="1182541.W9YE66"/>
<evidence type="ECO:0000256" key="10">
    <source>
        <dbReference type="RuleBase" id="RU367032"/>
    </source>
</evidence>
<evidence type="ECO:0000313" key="15">
    <source>
        <dbReference type="Proteomes" id="UP000019484"/>
    </source>
</evidence>
<evidence type="ECO:0000256" key="8">
    <source>
        <dbReference type="ARBA" id="ARBA00029691"/>
    </source>
</evidence>
<protein>
    <recommendedName>
        <fullName evidence="7 10">Peroxisomal membrane protein PEX14</fullName>
    </recommendedName>
    <alternativeName>
        <fullName evidence="8 10">Peroxin-14</fullName>
    </alternativeName>
</protein>
<proteinExistence type="inferred from homology"/>
<dbReference type="Proteomes" id="UP000019484">
    <property type="component" value="Unassembled WGS sequence"/>
</dbReference>
<keyword evidence="2 10" id="KW-0813">Transport</keyword>